<dbReference type="BioCyc" id="SCEL448385:SCE_RS26805-MONOMER"/>
<sequence length="1164" mass="122521">MLSPDCPLVLGGRYRLLSEIGRGGAGVVYMADDLDGGGHVAVKVLLRTHAAGTAAASRFEREIRAMRLLDAPGFVRMLDAGFARELDDAPFLVMELLRGHDLEQLVTTQGRRSPGEVQRWLGEVAETLELAHARGLSHRDLKPANLFLAIGDDGRERVKILDLGLVKAVDPGALGASGGITATGTAIGTPIYMAPEQARGRSDQIGPAADVWAIGLIAVRLLTGDIYWTANSMAELMAALLVMRLYPPSTRWRWLPPAFDAWFLRSCDRDPAGRFPSVRQQSLALRAALEGSSAAAEPPGAGGPASPGGGVPADMLSTDTIELAGTVEAPPQEPPGGAHRDSDRFLPPPFLHGTSPPGLHGTSPPGLHGTSPPGLHGAPPLGPHGTLPPGTSLPLGSYGAPPLGTSPPPGSHSTPPLGLLGSPEAERPRHNLPVQRTPFVGRARERAEIAALLLDPEAGLLTLTGVGGTGKTRLALQVAEELVPAFPGGVCFVPLASLREAALVPSAIAQALCLGEGGARPDLERVVQFLRDRRLLLLLDNLEHLTAAAPAIAHLAASCPHLSLLVTSRAALNLSGERRYVVPPLEVPEPRDVTVDAALASSAVSLFCRRAAAIKPGFQLGPDNAAEIVEICARLDGLPLAIELAASRLRVLSPAALLSRFGDRGAAGRASAPAGSFRLLTGGARDLPERQQTMRAAIDWSYGLLDPEEQLAFRTLAVFAGGFSLAMADQMCAFRDPALDTLGILESLIDKSLVLQVAGEEPRFQMLTILREYGLDRLVEEGAAEACNRRFVELSLELADRAAEALCGPEQAAWLAALDLEHDNLRLALELALAGADAGAAVRLAAALSRFWYIHGHYQEGRAWLGRALAGAGGVAPEHVASALRGAGRLALLQCDYREARALLERGATLYRELGDEGGLASVIQILGSVAREQGDYERALSLHGESLALATRRGDTLEAARALGYSGFAAWLSGDTARAEGACRLALPELRRAGDREGTATALLYLGCAAFYRGELGEAVRLCEESEGLSRQVKFKEGIAWTSNILGLIAIERGDLALAERRLRASLRLHRELGDLWRSASVLEALARAAVRAGKAERGARLLGGAAALREAIGTPVPPIERPALEACVEAARAALGEAVDDARFLEGRGAGLDATIAAALSE</sequence>
<gene>
    <name evidence="3" type="ordered locus">sce5225</name>
</gene>
<feature type="compositionally biased region" description="Gly residues" evidence="1">
    <location>
        <begin position="300"/>
        <end position="311"/>
    </location>
</feature>
<dbReference type="InterPro" id="IPR011009">
    <property type="entry name" value="Kinase-like_dom_sf"/>
</dbReference>
<dbReference type="InterPro" id="IPR019734">
    <property type="entry name" value="TPR_rpt"/>
</dbReference>
<dbReference type="GO" id="GO:0005524">
    <property type="term" value="F:ATP binding"/>
    <property type="evidence" value="ECO:0007669"/>
    <property type="project" value="InterPro"/>
</dbReference>
<dbReference type="STRING" id="448385.sce5225"/>
<evidence type="ECO:0000313" key="4">
    <source>
        <dbReference type="Proteomes" id="UP000002139"/>
    </source>
</evidence>
<feature type="compositionally biased region" description="Low complexity" evidence="1">
    <location>
        <begin position="371"/>
        <end position="396"/>
    </location>
</feature>
<dbReference type="SUPFAM" id="SSF56112">
    <property type="entry name" value="Protein kinase-like (PK-like)"/>
    <property type="match status" value="1"/>
</dbReference>
<dbReference type="AlphaFoldDB" id="A9FSE5"/>
<keyword evidence="4" id="KW-1185">Reference proteome</keyword>
<evidence type="ECO:0000313" key="3">
    <source>
        <dbReference type="EMBL" id="CAN95388.1"/>
    </source>
</evidence>
<dbReference type="SMART" id="SM00028">
    <property type="entry name" value="TPR"/>
    <property type="match status" value="4"/>
</dbReference>
<dbReference type="InterPro" id="IPR002182">
    <property type="entry name" value="NB-ARC"/>
</dbReference>
<dbReference type="InterPro" id="IPR000719">
    <property type="entry name" value="Prot_kinase_dom"/>
</dbReference>
<proteinExistence type="predicted"/>
<accession>A9FSE5</accession>
<dbReference type="eggNOG" id="COG0515">
    <property type="taxonomic scope" value="Bacteria"/>
</dbReference>
<dbReference type="SUPFAM" id="SSF52540">
    <property type="entry name" value="P-loop containing nucleoside triphosphate hydrolases"/>
    <property type="match status" value="1"/>
</dbReference>
<reference evidence="3 4" key="1">
    <citation type="journal article" date="2007" name="Nat. Biotechnol.">
        <title>Complete genome sequence of the myxobacterium Sorangium cellulosum.</title>
        <authorList>
            <person name="Schneiker S."/>
            <person name="Perlova O."/>
            <person name="Kaiser O."/>
            <person name="Gerth K."/>
            <person name="Alici A."/>
            <person name="Altmeyer M.O."/>
            <person name="Bartels D."/>
            <person name="Bekel T."/>
            <person name="Beyer S."/>
            <person name="Bode E."/>
            <person name="Bode H.B."/>
            <person name="Bolten C.J."/>
            <person name="Choudhuri J.V."/>
            <person name="Doss S."/>
            <person name="Elnakady Y.A."/>
            <person name="Frank B."/>
            <person name="Gaigalat L."/>
            <person name="Goesmann A."/>
            <person name="Groeger C."/>
            <person name="Gross F."/>
            <person name="Jelsbak L."/>
            <person name="Jelsbak L."/>
            <person name="Kalinowski J."/>
            <person name="Kegler C."/>
            <person name="Knauber T."/>
            <person name="Konietzny S."/>
            <person name="Kopp M."/>
            <person name="Krause L."/>
            <person name="Krug D."/>
            <person name="Linke B."/>
            <person name="Mahmud T."/>
            <person name="Martinez-Arias R."/>
            <person name="McHardy A.C."/>
            <person name="Merai M."/>
            <person name="Meyer F."/>
            <person name="Mormann S."/>
            <person name="Munoz-Dorado J."/>
            <person name="Perez J."/>
            <person name="Pradella S."/>
            <person name="Rachid S."/>
            <person name="Raddatz G."/>
            <person name="Rosenau F."/>
            <person name="Rueckert C."/>
            <person name="Sasse F."/>
            <person name="Scharfe M."/>
            <person name="Schuster S.C."/>
            <person name="Suen G."/>
            <person name="Treuner-Lange A."/>
            <person name="Velicer G.J."/>
            <person name="Vorholter F.-J."/>
            <person name="Weissman K.J."/>
            <person name="Welch R.D."/>
            <person name="Wenzel S.C."/>
            <person name="Whitworth D.E."/>
            <person name="Wilhelm S."/>
            <person name="Wittmann C."/>
            <person name="Bloecker H."/>
            <person name="Puehler A."/>
            <person name="Mueller R."/>
        </authorList>
    </citation>
    <scope>NUCLEOTIDE SEQUENCE [LARGE SCALE GENOMIC DNA]</scope>
    <source>
        <strain evidence="4">So ce56</strain>
    </source>
</reference>
<dbReference type="PROSITE" id="PS50011">
    <property type="entry name" value="PROTEIN_KINASE_DOM"/>
    <property type="match status" value="1"/>
</dbReference>
<protein>
    <submittedName>
        <fullName evidence="3">Protein kinase</fullName>
        <ecNumber evidence="3">2.7.11.1</ecNumber>
    </submittedName>
</protein>
<dbReference type="Gene3D" id="3.40.50.300">
    <property type="entry name" value="P-loop containing nucleotide triphosphate hydrolases"/>
    <property type="match status" value="1"/>
</dbReference>
<evidence type="ECO:0000256" key="1">
    <source>
        <dbReference type="SAM" id="MobiDB-lite"/>
    </source>
</evidence>
<dbReference type="CDD" id="cd14014">
    <property type="entry name" value="STKc_PknB_like"/>
    <property type="match status" value="1"/>
</dbReference>
<dbReference type="Proteomes" id="UP000002139">
    <property type="component" value="Chromosome"/>
</dbReference>
<name>A9FSE5_SORC5</name>
<keyword evidence="3" id="KW-0808">Transferase</keyword>
<dbReference type="InterPro" id="IPR027417">
    <property type="entry name" value="P-loop_NTPase"/>
</dbReference>
<dbReference type="RefSeq" id="WP_012237856.1">
    <property type="nucleotide sequence ID" value="NC_010162.1"/>
</dbReference>
<dbReference type="Pfam" id="PF00931">
    <property type="entry name" value="NB-ARC"/>
    <property type="match status" value="1"/>
</dbReference>
<dbReference type="EMBL" id="AM746676">
    <property type="protein sequence ID" value="CAN95388.1"/>
    <property type="molecule type" value="Genomic_DNA"/>
</dbReference>
<dbReference type="GO" id="GO:0043531">
    <property type="term" value="F:ADP binding"/>
    <property type="evidence" value="ECO:0007669"/>
    <property type="project" value="InterPro"/>
</dbReference>
<evidence type="ECO:0000259" key="2">
    <source>
        <dbReference type="PROSITE" id="PS50011"/>
    </source>
</evidence>
<keyword evidence="3" id="KW-0418">Kinase</keyword>
<dbReference type="SMART" id="SM00220">
    <property type="entry name" value="S_TKc"/>
    <property type="match status" value="1"/>
</dbReference>
<feature type="compositionally biased region" description="Low complexity" evidence="1">
    <location>
        <begin position="411"/>
        <end position="423"/>
    </location>
</feature>
<dbReference type="Pfam" id="PF00069">
    <property type="entry name" value="Pkinase"/>
    <property type="match status" value="1"/>
</dbReference>
<dbReference type="HOGENOM" id="CLU_004665_5_3_7"/>
<dbReference type="eggNOG" id="COG3903">
    <property type="taxonomic scope" value="Bacteria"/>
</dbReference>
<dbReference type="KEGG" id="scl:sce5225"/>
<dbReference type="PANTHER" id="PTHR47691">
    <property type="entry name" value="REGULATOR-RELATED"/>
    <property type="match status" value="1"/>
</dbReference>
<organism evidence="3 4">
    <name type="scientific">Sorangium cellulosum (strain So ce56)</name>
    <name type="common">Polyangium cellulosum (strain So ce56)</name>
    <dbReference type="NCBI Taxonomy" id="448385"/>
    <lineage>
        <taxon>Bacteria</taxon>
        <taxon>Pseudomonadati</taxon>
        <taxon>Myxococcota</taxon>
        <taxon>Polyangia</taxon>
        <taxon>Polyangiales</taxon>
        <taxon>Polyangiaceae</taxon>
        <taxon>Sorangium</taxon>
    </lineage>
</organism>
<dbReference type="GO" id="GO:0004674">
    <property type="term" value="F:protein serine/threonine kinase activity"/>
    <property type="evidence" value="ECO:0007669"/>
    <property type="project" value="UniProtKB-EC"/>
</dbReference>
<dbReference type="Gene3D" id="3.30.200.20">
    <property type="entry name" value="Phosphorylase Kinase, domain 1"/>
    <property type="match status" value="1"/>
</dbReference>
<dbReference type="Gene3D" id="1.25.40.10">
    <property type="entry name" value="Tetratricopeptide repeat domain"/>
    <property type="match status" value="1"/>
</dbReference>
<dbReference type="InterPro" id="IPR008271">
    <property type="entry name" value="Ser/Thr_kinase_AS"/>
</dbReference>
<feature type="domain" description="Protein kinase" evidence="2">
    <location>
        <begin position="14"/>
        <end position="289"/>
    </location>
</feature>
<dbReference type="PRINTS" id="PR00364">
    <property type="entry name" value="DISEASERSIST"/>
</dbReference>
<dbReference type="EC" id="2.7.11.1" evidence="3"/>
<dbReference type="PROSITE" id="PS00108">
    <property type="entry name" value="PROTEIN_KINASE_ST"/>
    <property type="match status" value="1"/>
</dbReference>
<dbReference type="Gene3D" id="1.10.510.10">
    <property type="entry name" value="Transferase(Phosphotransferase) domain 1"/>
    <property type="match status" value="1"/>
</dbReference>
<dbReference type="PANTHER" id="PTHR47691:SF3">
    <property type="entry name" value="HTH-TYPE TRANSCRIPTIONAL REGULATOR RV0890C-RELATED"/>
    <property type="match status" value="1"/>
</dbReference>
<dbReference type="InterPro" id="IPR011990">
    <property type="entry name" value="TPR-like_helical_dom_sf"/>
</dbReference>
<feature type="region of interest" description="Disordered" evidence="1">
    <location>
        <begin position="289"/>
        <end position="430"/>
    </location>
</feature>
<dbReference type="SUPFAM" id="SSF48452">
    <property type="entry name" value="TPR-like"/>
    <property type="match status" value="2"/>
</dbReference>